<dbReference type="EMBL" id="JAMZIH010000628">
    <property type="protein sequence ID" value="KAJ1679067.1"/>
    <property type="molecule type" value="Genomic_DNA"/>
</dbReference>
<reference evidence="1" key="1">
    <citation type="submission" date="2022-06" db="EMBL/GenBank/DDBJ databases">
        <title>Phylogenomic reconstructions and comparative analyses of Kickxellomycotina fungi.</title>
        <authorList>
            <person name="Reynolds N.K."/>
            <person name="Stajich J.E."/>
            <person name="Barry K."/>
            <person name="Grigoriev I.V."/>
            <person name="Crous P."/>
            <person name="Smith M.E."/>
        </authorList>
    </citation>
    <scope>NUCLEOTIDE SEQUENCE</scope>
    <source>
        <strain evidence="1">RSA 2271</strain>
    </source>
</reference>
<comment type="caution">
    <text evidence="1">The sequence shown here is derived from an EMBL/GenBank/DDBJ whole genome shotgun (WGS) entry which is preliminary data.</text>
</comment>
<name>A0ACC1HS62_9FUNG</name>
<evidence type="ECO:0000313" key="1">
    <source>
        <dbReference type="EMBL" id="KAJ1679067.1"/>
    </source>
</evidence>
<gene>
    <name evidence="1" type="ORF">EV182_002794</name>
</gene>
<keyword evidence="2" id="KW-1185">Reference proteome</keyword>
<accession>A0ACC1HS62</accession>
<evidence type="ECO:0000313" key="2">
    <source>
        <dbReference type="Proteomes" id="UP001145114"/>
    </source>
</evidence>
<protein>
    <submittedName>
        <fullName evidence="1">Uncharacterized protein</fullName>
    </submittedName>
</protein>
<feature type="non-terminal residue" evidence="1">
    <location>
        <position position="571"/>
    </location>
</feature>
<dbReference type="Proteomes" id="UP001145114">
    <property type="component" value="Unassembled WGS sequence"/>
</dbReference>
<proteinExistence type="predicted"/>
<sequence>MAGSQQVSPLQPYSETFDTINASPAPASTPGRSPASQLFRRAHSHPNPSLTVAGSAADATHSISPARNSYAPLSPTGLVGGRTTTTTIATSQTAAGGSPFGYGAGPPASPNWIGGGISPSRMSKRTGLLGSGGSGAGPRVRRRLFFDDESSDGSDPRRSHFQYAQRHGLTDNDLYSDPLLSPTLGSRNRRLSLGGQSLHGENSDEAYGLAIETIRKCVDEGHERVDLSDLGLTTVPAEICELKDLVVLVPSQTLHSSLSITLDSNLLRAFPMYLCQLRNLTVLILSRNKIEAIPPDIHHLVNLEVLSVAGNRIRALPYEVKALPKLKSLTTHPNPYFDLPPAERRRPFSHIAPCIDVAGNAGTAPFQAEEVNEDDAATMVIEEEEGCYRETAAGPNMQAWPPYHVISQRQLPTLMDLAARAILPSDLKLLDKYRRQLSAKRSPGTPTCSTKLPGTPTNLTGLAFVKGSPIPAQQSPSIYSQTAMSEGRVPNIIERVRWTMDPKYSGNKCAICRAHFLTPLLEFMVWVRAGNGGRIVPFREQEAIPKSGLEKVLQLRFISIEIEIETETMGK</sequence>
<organism evidence="1 2">
    <name type="scientific">Spiromyces aspiralis</name>
    <dbReference type="NCBI Taxonomy" id="68401"/>
    <lineage>
        <taxon>Eukaryota</taxon>
        <taxon>Fungi</taxon>
        <taxon>Fungi incertae sedis</taxon>
        <taxon>Zoopagomycota</taxon>
        <taxon>Kickxellomycotina</taxon>
        <taxon>Kickxellomycetes</taxon>
        <taxon>Kickxellales</taxon>
        <taxon>Kickxellaceae</taxon>
        <taxon>Spiromyces</taxon>
    </lineage>
</organism>